<feature type="region of interest" description="Disordered" evidence="7">
    <location>
        <begin position="1"/>
        <end position="27"/>
    </location>
</feature>
<comment type="caution">
    <text evidence="8">The sequence shown here is derived from an EMBL/GenBank/DDBJ whole genome shotgun (WGS) entry which is preliminary data.</text>
</comment>
<evidence type="ECO:0000256" key="7">
    <source>
        <dbReference type="SAM" id="MobiDB-lite"/>
    </source>
</evidence>
<gene>
    <name evidence="8" type="ORF">RDB_LOCUS173285</name>
</gene>
<protein>
    <recommendedName>
        <fullName evidence="6">Clathrin light chain</fullName>
    </recommendedName>
</protein>
<evidence type="ECO:0000256" key="1">
    <source>
        <dbReference type="ARBA" id="ARBA00004180"/>
    </source>
</evidence>
<dbReference type="GO" id="GO:0006886">
    <property type="term" value="P:intracellular protein transport"/>
    <property type="evidence" value="ECO:0007669"/>
    <property type="project" value="InterPro"/>
</dbReference>
<dbReference type="AlphaFoldDB" id="A0A8H3DKK7"/>
<evidence type="ECO:0000256" key="5">
    <source>
        <dbReference type="ARBA" id="ARBA00023329"/>
    </source>
</evidence>
<proteinExistence type="inferred from homology"/>
<dbReference type="Proteomes" id="UP000663843">
    <property type="component" value="Unassembled WGS sequence"/>
</dbReference>
<keyword evidence="3 6" id="KW-0472">Membrane</keyword>
<keyword evidence="4 6" id="KW-0168">Coated pit</keyword>
<dbReference type="GO" id="GO:0016192">
    <property type="term" value="P:vesicle-mediated transport"/>
    <property type="evidence" value="ECO:0007669"/>
    <property type="project" value="InterPro"/>
</dbReference>
<comment type="function">
    <text evidence="6">Clathrin is the major protein of the polyhedral coat of coated pits and vesicles.</text>
</comment>
<evidence type="ECO:0000256" key="2">
    <source>
        <dbReference type="ARBA" id="ARBA00005263"/>
    </source>
</evidence>
<organism evidence="8 9">
    <name type="scientific">Rhizoctonia solani</name>
    <dbReference type="NCBI Taxonomy" id="456999"/>
    <lineage>
        <taxon>Eukaryota</taxon>
        <taxon>Fungi</taxon>
        <taxon>Dikarya</taxon>
        <taxon>Basidiomycota</taxon>
        <taxon>Agaricomycotina</taxon>
        <taxon>Agaricomycetes</taxon>
        <taxon>Cantharellales</taxon>
        <taxon>Ceratobasidiaceae</taxon>
        <taxon>Rhizoctonia</taxon>
    </lineage>
</organism>
<keyword evidence="5 6" id="KW-0968">Cytoplasmic vesicle</keyword>
<evidence type="ECO:0000313" key="8">
    <source>
        <dbReference type="EMBL" id="CAE6526979.1"/>
    </source>
</evidence>
<dbReference type="Pfam" id="PF01086">
    <property type="entry name" value="Clathrin_lg_ch"/>
    <property type="match status" value="1"/>
</dbReference>
<comment type="subcellular location">
    <subcellularLocation>
        <location evidence="1 6">Cytoplasmic vesicle membrane</location>
        <topology evidence="1 6">Peripheral membrane protein</topology>
        <orientation evidence="1 6">Cytoplasmic side</orientation>
    </subcellularLocation>
    <subcellularLocation>
        <location evidence="6">Membrane</location>
        <location evidence="6">Coated pit</location>
        <topology evidence="6">Peripheral membrane protein</topology>
        <orientation evidence="6">Cytoplasmic side</orientation>
    </subcellularLocation>
    <text evidence="6">Cytoplasmic face of coated pits and vesicles.</text>
</comment>
<comment type="similarity">
    <text evidence="2 6">Belongs to the clathrin light chain family.</text>
</comment>
<evidence type="ECO:0000313" key="9">
    <source>
        <dbReference type="Proteomes" id="UP000663843"/>
    </source>
</evidence>
<feature type="compositionally biased region" description="Basic and acidic residues" evidence="7">
    <location>
        <begin position="16"/>
        <end position="27"/>
    </location>
</feature>
<evidence type="ECO:0000256" key="6">
    <source>
        <dbReference type="RuleBase" id="RU363137"/>
    </source>
</evidence>
<dbReference type="GO" id="GO:0005198">
    <property type="term" value="F:structural molecule activity"/>
    <property type="evidence" value="ECO:0007669"/>
    <property type="project" value="InterPro"/>
</dbReference>
<dbReference type="EMBL" id="CAJMWT010007592">
    <property type="protein sequence ID" value="CAE6526979.1"/>
    <property type="molecule type" value="Genomic_DNA"/>
</dbReference>
<accession>A0A8H3DKK7</accession>
<dbReference type="GO" id="GO:0030130">
    <property type="term" value="C:clathrin coat of trans-Golgi network vesicle"/>
    <property type="evidence" value="ECO:0007669"/>
    <property type="project" value="InterPro"/>
</dbReference>
<evidence type="ECO:0000256" key="3">
    <source>
        <dbReference type="ARBA" id="ARBA00023136"/>
    </source>
</evidence>
<name>A0A8H3DKK7_9AGAM</name>
<reference evidence="8" key="1">
    <citation type="submission" date="2021-01" db="EMBL/GenBank/DDBJ databases">
        <authorList>
            <person name="Kaushik A."/>
        </authorList>
    </citation>
    <scope>NUCLEOTIDE SEQUENCE</scope>
    <source>
        <strain evidence="8">AG2-2IIIB</strain>
    </source>
</reference>
<dbReference type="InterPro" id="IPR000996">
    <property type="entry name" value="Clathrin_L-chain"/>
</dbReference>
<sequence length="113" mass="12729">MYAVGGTCTRGRSTKLGREHCTKDKEDGKKREEMFARAERGIDKFYEEYNAKERTMGGNKCVNGIPSLIYRRFDNQVGELSFFTHPCFSALVFTTNPNISNVDRGFSATTATP</sequence>
<evidence type="ECO:0000256" key="4">
    <source>
        <dbReference type="ARBA" id="ARBA00023176"/>
    </source>
</evidence>
<dbReference type="GO" id="GO:0030132">
    <property type="term" value="C:clathrin coat of coated pit"/>
    <property type="evidence" value="ECO:0007669"/>
    <property type="project" value="InterPro"/>
</dbReference>